<accession>A0ABT7XZB2</accession>
<gene>
    <name evidence="2" type="ORF">QWJ08_06890</name>
</gene>
<comment type="caution">
    <text evidence="2">The sequence shown here is derived from an EMBL/GenBank/DDBJ whole genome shotgun (WGS) entry which is preliminary data.</text>
</comment>
<organism evidence="2 3">
    <name type="scientific">Vibrio agarivorans</name>
    <dbReference type="NCBI Taxonomy" id="153622"/>
    <lineage>
        <taxon>Bacteria</taxon>
        <taxon>Pseudomonadati</taxon>
        <taxon>Pseudomonadota</taxon>
        <taxon>Gammaproteobacteria</taxon>
        <taxon>Vibrionales</taxon>
        <taxon>Vibrionaceae</taxon>
        <taxon>Vibrio</taxon>
    </lineage>
</organism>
<keyword evidence="3" id="KW-1185">Reference proteome</keyword>
<proteinExistence type="predicted"/>
<protein>
    <submittedName>
        <fullName evidence="2">Uncharacterized protein</fullName>
    </submittedName>
</protein>
<dbReference type="RefSeq" id="WP_289961239.1">
    <property type="nucleotide sequence ID" value="NZ_JAUEOZ010000001.1"/>
</dbReference>
<feature type="region of interest" description="Disordered" evidence="1">
    <location>
        <begin position="155"/>
        <end position="174"/>
    </location>
</feature>
<name>A0ABT7XZB2_9VIBR</name>
<sequence length="174" mass="18743">MQQLENQGIEAENHEVTDHNAAFSQLDDIDAIERGEAPQSEVPNEHTEGAQIGEAEAAAAAMMLDYGLGLSEGAISMMAGVDFHYDQAQKAKFIEAAQPIIQKYGGTWIEWADKYKDEALLLLAAGGLTMTSVGTIKRLKMEQYATLEAMKQQAAANDETNTQGGEYGEESAAA</sequence>
<evidence type="ECO:0000313" key="2">
    <source>
        <dbReference type="EMBL" id="MDN2481119.1"/>
    </source>
</evidence>
<feature type="compositionally biased region" description="Polar residues" evidence="1">
    <location>
        <begin position="155"/>
        <end position="164"/>
    </location>
</feature>
<reference evidence="2" key="1">
    <citation type="submission" date="2024-05" db="EMBL/GenBank/DDBJ databases">
        <title>Genome Sequences of Four Agar- Degrading Marine Bacteria.</title>
        <authorList>
            <person name="Phillips E.K."/>
            <person name="Shaffer J.C."/>
            <person name="Henson M.W."/>
            <person name="Temperton B."/>
            <person name="Thrash C.J."/>
            <person name="Martin M.O."/>
        </authorList>
    </citation>
    <scope>NUCLEOTIDE SEQUENCE</scope>
    <source>
        <strain evidence="2">EKP203</strain>
    </source>
</reference>
<evidence type="ECO:0000256" key="1">
    <source>
        <dbReference type="SAM" id="MobiDB-lite"/>
    </source>
</evidence>
<feature type="region of interest" description="Disordered" evidence="1">
    <location>
        <begin position="1"/>
        <end position="20"/>
    </location>
</feature>
<dbReference type="Proteomes" id="UP001169719">
    <property type="component" value="Unassembled WGS sequence"/>
</dbReference>
<dbReference type="EMBL" id="JAUEOZ010000001">
    <property type="protein sequence ID" value="MDN2481119.1"/>
    <property type="molecule type" value="Genomic_DNA"/>
</dbReference>
<evidence type="ECO:0000313" key="3">
    <source>
        <dbReference type="Proteomes" id="UP001169719"/>
    </source>
</evidence>